<organism evidence="2 3">
    <name type="scientific">Puccinia coronata f. sp. avenae</name>
    <dbReference type="NCBI Taxonomy" id="200324"/>
    <lineage>
        <taxon>Eukaryota</taxon>
        <taxon>Fungi</taxon>
        <taxon>Dikarya</taxon>
        <taxon>Basidiomycota</taxon>
        <taxon>Pucciniomycotina</taxon>
        <taxon>Pucciniomycetes</taxon>
        <taxon>Pucciniales</taxon>
        <taxon>Pucciniaceae</taxon>
        <taxon>Puccinia</taxon>
    </lineage>
</organism>
<comment type="caution">
    <text evidence="2">The sequence shown here is derived from an EMBL/GenBank/DDBJ whole genome shotgun (WGS) entry which is preliminary data.</text>
</comment>
<keyword evidence="3" id="KW-1185">Reference proteome</keyword>
<dbReference type="AlphaFoldDB" id="A0A2N5TS66"/>
<feature type="signal peptide" evidence="1">
    <location>
        <begin position="1"/>
        <end position="23"/>
    </location>
</feature>
<gene>
    <name evidence="2" type="ORF">PCANC_20952</name>
</gene>
<name>A0A2N5TS66_9BASI</name>
<dbReference type="EMBL" id="PGCJ01000448">
    <property type="protein sequence ID" value="PLW28317.1"/>
    <property type="molecule type" value="Genomic_DNA"/>
</dbReference>
<keyword evidence="1" id="KW-0732">Signal</keyword>
<sequence>MRLPVNTLGLLIQLGLIFDQARALPTEWSREVLQPSFSDSSRVIEDGVFHDFVNALTENGKPDGYLSRDERVDQQPSSIIMESDHFNYGTKHQTMPETDSESWLASNLIPCMYPLHVPGFHEPSVHQLDSTDLQAENHNQLAATPAAGSSQNSLLPITSSYNVQESIQNWRDCVKLVLVSMEEWKAFISIMRHQKSHQTTGFT</sequence>
<evidence type="ECO:0000256" key="1">
    <source>
        <dbReference type="SAM" id="SignalP"/>
    </source>
</evidence>
<evidence type="ECO:0000313" key="3">
    <source>
        <dbReference type="Proteomes" id="UP000235388"/>
    </source>
</evidence>
<proteinExistence type="predicted"/>
<dbReference type="Proteomes" id="UP000235388">
    <property type="component" value="Unassembled WGS sequence"/>
</dbReference>
<protein>
    <submittedName>
        <fullName evidence="2">Uncharacterized protein</fullName>
    </submittedName>
</protein>
<reference evidence="2 3" key="1">
    <citation type="submission" date="2017-11" db="EMBL/GenBank/DDBJ databases">
        <title>De novo assembly and phasing of dikaryotic genomes from two isolates of Puccinia coronata f. sp. avenae, the causal agent of oat crown rust.</title>
        <authorList>
            <person name="Miller M.E."/>
            <person name="Zhang Y."/>
            <person name="Omidvar V."/>
            <person name="Sperschneider J."/>
            <person name="Schwessinger B."/>
            <person name="Raley C."/>
            <person name="Palmer J.M."/>
            <person name="Garnica D."/>
            <person name="Upadhyaya N."/>
            <person name="Rathjen J."/>
            <person name="Taylor J.M."/>
            <person name="Park R.F."/>
            <person name="Dodds P.N."/>
            <person name="Hirsch C.D."/>
            <person name="Kianian S.F."/>
            <person name="Figueroa M."/>
        </authorList>
    </citation>
    <scope>NUCLEOTIDE SEQUENCE [LARGE SCALE GENOMIC DNA]</scope>
    <source>
        <strain evidence="2">12NC29</strain>
    </source>
</reference>
<evidence type="ECO:0000313" key="2">
    <source>
        <dbReference type="EMBL" id="PLW28317.1"/>
    </source>
</evidence>
<feature type="chain" id="PRO_5014944121" evidence="1">
    <location>
        <begin position="24"/>
        <end position="203"/>
    </location>
</feature>
<accession>A0A2N5TS66</accession>